<dbReference type="GO" id="GO:0016987">
    <property type="term" value="F:sigma factor activity"/>
    <property type="evidence" value="ECO:0007669"/>
    <property type="project" value="UniProtKB-KW"/>
</dbReference>
<sequence>MEYNTELTERARAGDIHAFAQLYETIYLDLYRFALYTLKNSHDAEDAVSDTVTDAFGQIASLRRPEAFRSWMFSILANKCRAKLKMYLSKAAELPQDLSCVMPDLDEKADVRKAFFALEAQDRLILSLNLFAGYSSREIGQLLDMNDNTVRSRQSRALKKMQELLEGYA</sequence>
<dbReference type="SUPFAM" id="SSF88946">
    <property type="entry name" value="Sigma2 domain of RNA polymerase sigma factors"/>
    <property type="match status" value="1"/>
</dbReference>
<organism evidence="7 8">
    <name type="scientific">Candidatus Merdiplasma excrementigallinarum</name>
    <dbReference type="NCBI Taxonomy" id="2840864"/>
    <lineage>
        <taxon>Bacteria</taxon>
        <taxon>Bacillati</taxon>
        <taxon>Bacillota</taxon>
        <taxon>Clostridia</taxon>
        <taxon>Lachnospirales</taxon>
        <taxon>Lachnospiraceae</taxon>
        <taxon>Lachnospiraceae incertae sedis</taxon>
        <taxon>Candidatus Merdiplasma</taxon>
    </lineage>
</organism>
<evidence type="ECO:0000256" key="4">
    <source>
        <dbReference type="ARBA" id="ARBA00023125"/>
    </source>
</evidence>
<dbReference type="InterPro" id="IPR013325">
    <property type="entry name" value="RNA_pol_sigma_r2"/>
</dbReference>
<feature type="domain" description="HTH luxR-type" evidence="6">
    <location>
        <begin position="133"/>
        <end position="160"/>
    </location>
</feature>
<keyword evidence="3" id="KW-0731">Sigma factor</keyword>
<evidence type="ECO:0000256" key="3">
    <source>
        <dbReference type="ARBA" id="ARBA00023082"/>
    </source>
</evidence>
<dbReference type="NCBIfam" id="TIGR02937">
    <property type="entry name" value="sigma70-ECF"/>
    <property type="match status" value="1"/>
</dbReference>
<reference evidence="7" key="1">
    <citation type="submission" date="2020-10" db="EMBL/GenBank/DDBJ databases">
        <authorList>
            <person name="Gilroy R."/>
        </authorList>
    </citation>
    <scope>NUCLEOTIDE SEQUENCE</scope>
    <source>
        <strain evidence="7">ChiBcec6-7307</strain>
    </source>
</reference>
<evidence type="ECO:0000256" key="2">
    <source>
        <dbReference type="ARBA" id="ARBA00023015"/>
    </source>
</evidence>
<evidence type="ECO:0000256" key="1">
    <source>
        <dbReference type="ARBA" id="ARBA00010641"/>
    </source>
</evidence>
<dbReference type="PROSITE" id="PS00622">
    <property type="entry name" value="HTH_LUXR_1"/>
    <property type="match status" value="1"/>
</dbReference>
<comment type="similarity">
    <text evidence="1">Belongs to the sigma-70 factor family. ECF subfamily.</text>
</comment>
<dbReference type="Proteomes" id="UP000886889">
    <property type="component" value="Unassembled WGS sequence"/>
</dbReference>
<gene>
    <name evidence="7" type="ORF">IAC80_06980</name>
</gene>
<dbReference type="SUPFAM" id="SSF88659">
    <property type="entry name" value="Sigma3 and sigma4 domains of RNA polymerase sigma factors"/>
    <property type="match status" value="1"/>
</dbReference>
<dbReference type="EMBL" id="DVOS01000059">
    <property type="protein sequence ID" value="HIV23668.1"/>
    <property type="molecule type" value="Genomic_DNA"/>
</dbReference>
<dbReference type="Gene3D" id="1.10.1740.10">
    <property type="match status" value="1"/>
</dbReference>
<comment type="caution">
    <text evidence="7">The sequence shown here is derived from an EMBL/GenBank/DDBJ whole genome shotgun (WGS) entry which is preliminary data.</text>
</comment>
<reference evidence="7" key="2">
    <citation type="journal article" date="2021" name="PeerJ">
        <title>Extensive microbial diversity within the chicken gut microbiome revealed by metagenomics and culture.</title>
        <authorList>
            <person name="Gilroy R."/>
            <person name="Ravi A."/>
            <person name="Getino M."/>
            <person name="Pursley I."/>
            <person name="Horton D.L."/>
            <person name="Alikhan N.F."/>
            <person name="Baker D."/>
            <person name="Gharbi K."/>
            <person name="Hall N."/>
            <person name="Watson M."/>
            <person name="Adriaenssens E.M."/>
            <person name="Foster-Nyarko E."/>
            <person name="Jarju S."/>
            <person name="Secka A."/>
            <person name="Antonio M."/>
            <person name="Oren A."/>
            <person name="Chaudhuri R.R."/>
            <person name="La Ragione R."/>
            <person name="Hildebrand F."/>
            <person name="Pallen M.J."/>
        </authorList>
    </citation>
    <scope>NUCLEOTIDE SEQUENCE</scope>
    <source>
        <strain evidence="7">ChiBcec6-7307</strain>
    </source>
</reference>
<dbReference type="InterPro" id="IPR039425">
    <property type="entry name" value="RNA_pol_sigma-70-like"/>
</dbReference>
<dbReference type="InterPro" id="IPR014284">
    <property type="entry name" value="RNA_pol_sigma-70_dom"/>
</dbReference>
<dbReference type="GO" id="GO:0006352">
    <property type="term" value="P:DNA-templated transcription initiation"/>
    <property type="evidence" value="ECO:0007669"/>
    <property type="project" value="InterPro"/>
</dbReference>
<evidence type="ECO:0000313" key="8">
    <source>
        <dbReference type="Proteomes" id="UP000886889"/>
    </source>
</evidence>
<dbReference type="InterPro" id="IPR036388">
    <property type="entry name" value="WH-like_DNA-bd_sf"/>
</dbReference>
<dbReference type="InterPro" id="IPR007627">
    <property type="entry name" value="RNA_pol_sigma70_r2"/>
</dbReference>
<keyword evidence="4" id="KW-0238">DNA-binding</keyword>
<dbReference type="InterPro" id="IPR000792">
    <property type="entry name" value="Tscrpt_reg_LuxR_C"/>
</dbReference>
<dbReference type="CDD" id="cd06171">
    <property type="entry name" value="Sigma70_r4"/>
    <property type="match status" value="1"/>
</dbReference>
<evidence type="ECO:0000256" key="5">
    <source>
        <dbReference type="ARBA" id="ARBA00023163"/>
    </source>
</evidence>
<keyword evidence="2" id="KW-0805">Transcription regulation</keyword>
<dbReference type="InterPro" id="IPR013249">
    <property type="entry name" value="RNA_pol_sigma70_r4_t2"/>
</dbReference>
<proteinExistence type="inferred from homology"/>
<protein>
    <submittedName>
        <fullName evidence="7">Sigma-70 family RNA polymerase sigma factor</fullName>
    </submittedName>
</protein>
<dbReference type="PANTHER" id="PTHR43133:SF8">
    <property type="entry name" value="RNA POLYMERASE SIGMA FACTOR HI_1459-RELATED"/>
    <property type="match status" value="1"/>
</dbReference>
<dbReference type="InterPro" id="IPR013324">
    <property type="entry name" value="RNA_pol_sigma_r3/r4-like"/>
</dbReference>
<dbReference type="Pfam" id="PF04542">
    <property type="entry name" value="Sigma70_r2"/>
    <property type="match status" value="1"/>
</dbReference>
<keyword evidence="5" id="KW-0804">Transcription</keyword>
<evidence type="ECO:0000259" key="6">
    <source>
        <dbReference type="PROSITE" id="PS00622"/>
    </source>
</evidence>
<dbReference type="Gene3D" id="1.10.10.10">
    <property type="entry name" value="Winged helix-like DNA-binding domain superfamily/Winged helix DNA-binding domain"/>
    <property type="match status" value="1"/>
</dbReference>
<evidence type="ECO:0000313" key="7">
    <source>
        <dbReference type="EMBL" id="HIV23668.1"/>
    </source>
</evidence>
<dbReference type="PANTHER" id="PTHR43133">
    <property type="entry name" value="RNA POLYMERASE ECF-TYPE SIGMA FACTO"/>
    <property type="match status" value="1"/>
</dbReference>
<dbReference type="Pfam" id="PF08281">
    <property type="entry name" value="Sigma70_r4_2"/>
    <property type="match status" value="1"/>
</dbReference>
<dbReference type="AlphaFoldDB" id="A0A9D1T964"/>
<dbReference type="GO" id="GO:0003677">
    <property type="term" value="F:DNA binding"/>
    <property type="evidence" value="ECO:0007669"/>
    <property type="project" value="UniProtKB-KW"/>
</dbReference>
<accession>A0A9D1T964</accession>
<name>A0A9D1T964_9FIRM</name>